<organism evidence="1">
    <name type="scientific">marine metagenome</name>
    <dbReference type="NCBI Taxonomy" id="408172"/>
    <lineage>
        <taxon>unclassified sequences</taxon>
        <taxon>metagenomes</taxon>
        <taxon>ecological metagenomes</taxon>
    </lineage>
</organism>
<proteinExistence type="predicted"/>
<accession>A0A381VM50</accession>
<gene>
    <name evidence="1" type="ORF">METZ01_LOCUS93702</name>
</gene>
<evidence type="ECO:0000313" key="1">
    <source>
        <dbReference type="EMBL" id="SVA40848.1"/>
    </source>
</evidence>
<dbReference type="AlphaFoldDB" id="A0A381VM50"/>
<protein>
    <submittedName>
        <fullName evidence="1">Uncharacterized protein</fullName>
    </submittedName>
</protein>
<sequence>MVGNIFVLSVSLTDTNTHPLVGRGFEAAN</sequence>
<name>A0A381VM50_9ZZZZ</name>
<dbReference type="EMBL" id="UINC01009094">
    <property type="protein sequence ID" value="SVA40848.1"/>
    <property type="molecule type" value="Genomic_DNA"/>
</dbReference>
<reference evidence="1" key="1">
    <citation type="submission" date="2018-05" db="EMBL/GenBank/DDBJ databases">
        <authorList>
            <person name="Lanie J.A."/>
            <person name="Ng W.-L."/>
            <person name="Kazmierczak K.M."/>
            <person name="Andrzejewski T.M."/>
            <person name="Davidsen T.M."/>
            <person name="Wayne K.J."/>
            <person name="Tettelin H."/>
            <person name="Glass J.I."/>
            <person name="Rusch D."/>
            <person name="Podicherti R."/>
            <person name="Tsui H.-C.T."/>
            <person name="Winkler M.E."/>
        </authorList>
    </citation>
    <scope>NUCLEOTIDE SEQUENCE</scope>
</reference>